<dbReference type="GO" id="GO:0050660">
    <property type="term" value="F:flavin adenine dinucleotide binding"/>
    <property type="evidence" value="ECO:0007669"/>
    <property type="project" value="TreeGrafter"/>
</dbReference>
<evidence type="ECO:0000256" key="1">
    <source>
        <dbReference type="ARBA" id="ARBA00023002"/>
    </source>
</evidence>
<dbReference type="PANTHER" id="PTHR43539">
    <property type="entry name" value="FLAVIN-BINDING MONOOXYGENASE-LIKE PROTEIN (AFU_ORTHOLOGUE AFUA_4G09220)"/>
    <property type="match status" value="1"/>
</dbReference>
<dbReference type="GO" id="GO:0004497">
    <property type="term" value="F:monooxygenase activity"/>
    <property type="evidence" value="ECO:0007669"/>
    <property type="project" value="TreeGrafter"/>
</dbReference>
<evidence type="ECO:0000313" key="3">
    <source>
        <dbReference type="EMBL" id="QHJ01227.1"/>
    </source>
</evidence>
<dbReference type="PANTHER" id="PTHR43539:SF91">
    <property type="entry name" value="FAD-DEPENDENT URATE HYDROXYLASE"/>
    <property type="match status" value="1"/>
</dbReference>
<evidence type="ECO:0000259" key="2">
    <source>
        <dbReference type="Pfam" id="PF07992"/>
    </source>
</evidence>
<dbReference type="EMBL" id="CP047650">
    <property type="protein sequence ID" value="QHJ01227.1"/>
    <property type="molecule type" value="Genomic_DNA"/>
</dbReference>
<sequence>MESTSLPFHTRAQGLAALESRLAQDLSYLGWPAKRWMPALTHEGEPVLDVAIIGGGQAGLAAWVGLAQQGIRAVVLDRAPAGFEGPWATTARMETLRSPKELTGPAMGLPALTFRAWFEAQFGEQAWAALDKIPRLQWMDYLRWYRQAMGVDVRNDVEVTAILPRADGLVRLELRTPEEHSSLLARRVVLATGRDGLGGAAIPGFVHRLPRERWAHSSDAMDYAALAGKRVVVVGAGSSSMDSAATAMEMGAASVDLLIRRDDLPRVNKGKGAGSPGLVHGHYDLPDEHKWRIRHYINKLNVPPPRGSTQRVSSHANVRFNFGCAILDVAMRGDTLVIATPKGRFEADFLIVATGFRIDWFSRPEFAAIAPHVRSWSQRFRPAPGDEDQELNDSPDLGPAFELQEKTPGECPGLDRIHCFCYPAALSHGTVSGDIPAISEGARRLSQGIASLFYAQDFELHFANVLAYDEPELLGDEWVPAGTEHILQPDPTSLTTSSGTQP</sequence>
<accession>A0A857JBB0</accession>
<name>A0A857JBB0_9BURK</name>
<dbReference type="Gene3D" id="3.50.50.60">
    <property type="entry name" value="FAD/NAD(P)-binding domain"/>
    <property type="match status" value="1"/>
</dbReference>
<dbReference type="KEGG" id="xyk:GT347_26495"/>
<dbReference type="InterPro" id="IPR036188">
    <property type="entry name" value="FAD/NAD-bd_sf"/>
</dbReference>
<keyword evidence="1" id="KW-0560">Oxidoreductase</keyword>
<dbReference type="Proteomes" id="UP000464787">
    <property type="component" value="Chromosome"/>
</dbReference>
<dbReference type="Pfam" id="PF07992">
    <property type="entry name" value="Pyr_redox_2"/>
    <property type="match status" value="1"/>
</dbReference>
<proteinExistence type="predicted"/>
<feature type="domain" description="FAD/NAD(P)-binding" evidence="2">
    <location>
        <begin position="49"/>
        <end position="264"/>
    </location>
</feature>
<reference evidence="3 4" key="1">
    <citation type="submission" date="2020-01" db="EMBL/GenBank/DDBJ databases">
        <title>Genome sequencing of strain KACC 21265.</title>
        <authorList>
            <person name="Heo J."/>
            <person name="Kim S.-J."/>
            <person name="Kim J.-S."/>
            <person name="Hong S.-B."/>
            <person name="Kwon S.-W."/>
        </authorList>
    </citation>
    <scope>NUCLEOTIDE SEQUENCE [LARGE SCALE GENOMIC DNA]</scope>
    <source>
        <strain evidence="3 4">KACC 21265</strain>
    </source>
</reference>
<dbReference type="PRINTS" id="PR00368">
    <property type="entry name" value="FADPNR"/>
</dbReference>
<gene>
    <name evidence="3" type="ORF">GT347_26495</name>
</gene>
<dbReference type="InterPro" id="IPR023753">
    <property type="entry name" value="FAD/NAD-binding_dom"/>
</dbReference>
<keyword evidence="4" id="KW-1185">Reference proteome</keyword>
<evidence type="ECO:0000313" key="4">
    <source>
        <dbReference type="Proteomes" id="UP000464787"/>
    </source>
</evidence>
<organism evidence="3 4">
    <name type="scientific">Xylophilus rhododendri</name>
    <dbReference type="NCBI Taxonomy" id="2697032"/>
    <lineage>
        <taxon>Bacteria</taxon>
        <taxon>Pseudomonadati</taxon>
        <taxon>Pseudomonadota</taxon>
        <taxon>Betaproteobacteria</taxon>
        <taxon>Burkholderiales</taxon>
        <taxon>Xylophilus</taxon>
    </lineage>
</organism>
<dbReference type="InterPro" id="IPR050982">
    <property type="entry name" value="Auxin_biosynth/cation_transpt"/>
</dbReference>
<protein>
    <submittedName>
        <fullName evidence="3">NAD(P)-binding domain-containing protein</fullName>
    </submittedName>
</protein>
<dbReference type="PRINTS" id="PR00411">
    <property type="entry name" value="PNDRDTASEI"/>
</dbReference>
<dbReference type="SUPFAM" id="SSF51905">
    <property type="entry name" value="FAD/NAD(P)-binding domain"/>
    <property type="match status" value="2"/>
</dbReference>
<dbReference type="RefSeq" id="WP_160555035.1">
    <property type="nucleotide sequence ID" value="NZ_CP047650.1"/>
</dbReference>
<dbReference type="AlphaFoldDB" id="A0A857JBB0"/>